<keyword evidence="8 10" id="KW-0472">Membrane</keyword>
<evidence type="ECO:0000259" key="13">
    <source>
        <dbReference type="Pfam" id="PF04039"/>
    </source>
</evidence>
<feature type="domain" description="NADH-Ubiquinone oxidoreductase (complex I) chain 5 N-terminal" evidence="12">
    <location>
        <begin position="66"/>
        <end position="114"/>
    </location>
</feature>
<reference evidence="16 17" key="1">
    <citation type="submission" date="2019-07" db="EMBL/GenBank/DDBJ databases">
        <title>Whole genome shotgun sequence of Skermanella aerolata NBRC 106429.</title>
        <authorList>
            <person name="Hosoyama A."/>
            <person name="Uohara A."/>
            <person name="Ohji S."/>
            <person name="Ichikawa N."/>
        </authorList>
    </citation>
    <scope>NUCLEOTIDE SEQUENCE [LARGE SCALE GENOMIC DNA]</scope>
    <source>
        <strain evidence="16 17">NBRC 106429</strain>
    </source>
</reference>
<keyword evidence="17" id="KW-1185">Reference proteome</keyword>
<dbReference type="InterPro" id="IPR001750">
    <property type="entry name" value="ND/Mrp_TM"/>
</dbReference>
<feature type="transmembrane region" description="Helical" evidence="10">
    <location>
        <begin position="274"/>
        <end position="295"/>
    </location>
</feature>
<evidence type="ECO:0000259" key="15">
    <source>
        <dbReference type="Pfam" id="PF20501"/>
    </source>
</evidence>
<comment type="caution">
    <text evidence="16">The sequence shown here is derived from an EMBL/GenBank/DDBJ whole genome shotgun (WGS) entry which is preliminary data.</text>
</comment>
<protein>
    <submittedName>
        <fullName evidence="16">Monovalent cation/H+ antiporter subunit A</fullName>
    </submittedName>
</protein>
<dbReference type="Pfam" id="PF00662">
    <property type="entry name" value="Proton_antipo_N"/>
    <property type="match status" value="1"/>
</dbReference>
<feature type="domain" description="MrpA C-terminal/MbhE" evidence="15">
    <location>
        <begin position="702"/>
        <end position="798"/>
    </location>
</feature>
<feature type="transmembrane region" description="Helical" evidence="10">
    <location>
        <begin position="209"/>
        <end position="234"/>
    </location>
</feature>
<feature type="transmembrane region" description="Helical" evidence="10">
    <location>
        <begin position="302"/>
        <end position="320"/>
    </location>
</feature>
<feature type="transmembrane region" description="Helical" evidence="10">
    <location>
        <begin position="763"/>
        <end position="781"/>
    </location>
</feature>
<feature type="transmembrane region" description="Helical" evidence="10">
    <location>
        <begin position="511"/>
        <end position="528"/>
    </location>
</feature>
<dbReference type="InterPro" id="IPR025383">
    <property type="entry name" value="MrpA_C/MbhD"/>
</dbReference>
<dbReference type="Pfam" id="PF04039">
    <property type="entry name" value="MnhB"/>
    <property type="match status" value="1"/>
</dbReference>
<sequence>MPDALLLIAAVSLPFIGAIIAGLLPTHARNAAAWLAGATTLVGLALVWAAYPTVAAGGVVRHASEWMPTLGLDFSLRMDGFAWLFAGMVSGVGGLVVVYARYYMAAEDPVPRFFAFLLAFMGSMTGMVLSGNLIQLVFFWEMTSLFSFLLIGYWHHTAAARDGARMALTVTATGGLCLFAGVLILGHIVGSYDLDRVLASGDLIRSHPLYLPALVLILLGALTKSAQFPFHFWLPHAMAAPTPVSAYLHSATLVKAGVFLMARLWPVMSGTEEWFWIVGSAGLATLLLGAYIAIFQHDLKGLLAYSTISHLGLITLLLGLNSELAMVAAIFHIINHAAFKASLFMAVGIIDHETGTRDIRRLSGLNRSMPFTARLALVAAAAMAGVPLLNGFLSKEMFFAEALSAQASSALFISVLPFAAMLASAFSVAYSLRFIHGAFFGPDPVGLPHTPHEPPAWMRFPVEILVLACIIIGVLPAAAVGPYLDMAAHSALGATTPEYSLAVWHGFNRPLMMSLTAMAVGFVLYLALQRHLLRGIDGPPVIRGLEGRRMFERTMVFLSWRLARTLEGLFGTRRLQPQLRLVVCVAIVAAALTVYIRVPGPGNLTPSDIDPVLALVWAIGAACALGTAWQAKFHRLAALILLGGTGLVVCVTFVWFSAPDLALTQLLVEVVTTVLLLLGLRWLPKRFDVPGSRASEAITMTRRLRDLAIAVTAGAGMAALAFSVMTRFPPELLAQHFLERAYSEGGGTNVVNVILVDFRGFDTLGEITVLGAVALTVYALLRRFRPAPDSVDIPEQQRDQSAYDIARPDRREGDTVADWLLIPAVLTRLLFPVICVVALFLLLRGHDLPGGGFSAGLTASIAIIIQYMVGGTQWAEARLRISPLRWIGVGLLLATGTGLAAWLFGRPFLTSYFAYADLPIIGEIPTASALIFDIGVFALVVGATVLMLIAIAHQSVRGHRATPRIVGTYPAPAKVPAPVPQQVPAGED</sequence>
<evidence type="ECO:0000313" key="16">
    <source>
        <dbReference type="EMBL" id="GEO41784.1"/>
    </source>
</evidence>
<feature type="transmembrane region" description="Helical" evidence="10">
    <location>
        <begin position="819"/>
        <end position="841"/>
    </location>
</feature>
<dbReference type="NCBIfam" id="NF009288">
    <property type="entry name" value="PRK12648.1"/>
    <property type="match status" value="1"/>
</dbReference>
<comment type="subcellular location">
    <subcellularLocation>
        <location evidence="1">Cell membrane</location>
        <topology evidence="1">Multi-pass membrane protein</topology>
    </subcellularLocation>
    <subcellularLocation>
        <location evidence="9">Membrane</location>
        <topology evidence="9">Multi-pass membrane protein</topology>
    </subcellularLocation>
</comment>
<feature type="transmembrane region" description="Helical" evidence="10">
    <location>
        <begin position="704"/>
        <end position="725"/>
    </location>
</feature>
<dbReference type="RefSeq" id="WP_044435219.1">
    <property type="nucleotide sequence ID" value="NZ_BJYZ01000031.1"/>
</dbReference>
<keyword evidence="3" id="KW-0050">Antiport</keyword>
<dbReference type="Proteomes" id="UP000321523">
    <property type="component" value="Unassembled WGS sequence"/>
</dbReference>
<evidence type="ECO:0000256" key="3">
    <source>
        <dbReference type="ARBA" id="ARBA00022449"/>
    </source>
</evidence>
<feature type="transmembrane region" description="Helical" evidence="10">
    <location>
        <begin position="579"/>
        <end position="600"/>
    </location>
</feature>
<feature type="transmembrane region" description="Helical" evidence="10">
    <location>
        <begin position="464"/>
        <end position="484"/>
    </location>
</feature>
<dbReference type="InterPro" id="IPR050616">
    <property type="entry name" value="CPA3_Na-H_Antiporter_A"/>
</dbReference>
<dbReference type="OrthoDB" id="9811798at2"/>
<feature type="transmembrane region" description="Helical" evidence="10">
    <location>
        <begin position="166"/>
        <end position="189"/>
    </location>
</feature>
<feature type="transmembrane region" description="Helical" evidence="10">
    <location>
        <begin position="612"/>
        <end position="629"/>
    </location>
</feature>
<evidence type="ECO:0000256" key="4">
    <source>
        <dbReference type="ARBA" id="ARBA00022475"/>
    </source>
</evidence>
<name>A0A512DZ72_9PROT</name>
<evidence type="ECO:0000259" key="14">
    <source>
        <dbReference type="Pfam" id="PF13244"/>
    </source>
</evidence>
<keyword evidence="6 10" id="KW-1133">Transmembrane helix</keyword>
<feature type="transmembrane region" description="Helical" evidence="10">
    <location>
        <begin position="80"/>
        <end position="101"/>
    </location>
</feature>
<evidence type="ECO:0000256" key="7">
    <source>
        <dbReference type="ARBA" id="ARBA00023065"/>
    </source>
</evidence>
<dbReference type="PANTHER" id="PTHR43373:SF1">
    <property type="entry name" value="NA(+)_H(+) ANTIPORTER SUBUNIT A"/>
    <property type="match status" value="1"/>
</dbReference>
<feature type="transmembrane region" description="Helical" evidence="10">
    <location>
        <begin position="884"/>
        <end position="904"/>
    </location>
</feature>
<evidence type="ECO:0000256" key="6">
    <source>
        <dbReference type="ARBA" id="ARBA00022989"/>
    </source>
</evidence>
<feature type="transmembrane region" description="Helical" evidence="10">
    <location>
        <begin position="137"/>
        <end position="154"/>
    </location>
</feature>
<evidence type="ECO:0000259" key="12">
    <source>
        <dbReference type="Pfam" id="PF00662"/>
    </source>
</evidence>
<feature type="domain" description="MrpA C-terminal/MbhD" evidence="14">
    <location>
        <begin position="621"/>
        <end position="685"/>
    </location>
</feature>
<keyword evidence="7" id="KW-0406">Ion transport</keyword>
<keyword evidence="4" id="KW-1003">Cell membrane</keyword>
<dbReference type="GO" id="GO:0006811">
    <property type="term" value="P:monoatomic ion transport"/>
    <property type="evidence" value="ECO:0007669"/>
    <property type="project" value="UniProtKB-KW"/>
</dbReference>
<organism evidence="16 17">
    <name type="scientific">Skermanella aerolata</name>
    <dbReference type="NCBI Taxonomy" id="393310"/>
    <lineage>
        <taxon>Bacteria</taxon>
        <taxon>Pseudomonadati</taxon>
        <taxon>Pseudomonadota</taxon>
        <taxon>Alphaproteobacteria</taxon>
        <taxon>Rhodospirillales</taxon>
        <taxon>Azospirillaceae</taxon>
        <taxon>Skermanella</taxon>
    </lineage>
</organism>
<feature type="domain" description="NADH:quinone oxidoreductase/Mrp antiporter transmembrane" evidence="11">
    <location>
        <begin position="130"/>
        <end position="415"/>
    </location>
</feature>
<evidence type="ECO:0000256" key="2">
    <source>
        <dbReference type="ARBA" id="ARBA00022448"/>
    </source>
</evidence>
<evidence type="ECO:0000259" key="11">
    <source>
        <dbReference type="Pfam" id="PF00361"/>
    </source>
</evidence>
<evidence type="ECO:0000256" key="5">
    <source>
        <dbReference type="ARBA" id="ARBA00022692"/>
    </source>
</evidence>
<evidence type="ECO:0000256" key="1">
    <source>
        <dbReference type="ARBA" id="ARBA00004651"/>
    </source>
</evidence>
<feature type="transmembrane region" description="Helical" evidence="10">
    <location>
        <begin position="6"/>
        <end position="24"/>
    </location>
</feature>
<feature type="domain" description="Na+/H+ antiporter MnhB subunit-related protein" evidence="13">
    <location>
        <begin position="822"/>
        <end position="945"/>
    </location>
</feature>
<evidence type="ECO:0000256" key="10">
    <source>
        <dbReference type="SAM" id="Phobius"/>
    </source>
</evidence>
<evidence type="ECO:0000256" key="9">
    <source>
        <dbReference type="RuleBase" id="RU000320"/>
    </source>
</evidence>
<dbReference type="InterPro" id="IPR007182">
    <property type="entry name" value="MnhB"/>
</dbReference>
<dbReference type="AlphaFoldDB" id="A0A512DZ72"/>
<proteinExistence type="predicted"/>
<feature type="transmembrane region" description="Helical" evidence="10">
    <location>
        <begin position="246"/>
        <end position="268"/>
    </location>
</feature>
<evidence type="ECO:0000313" key="17">
    <source>
        <dbReference type="Proteomes" id="UP000321523"/>
    </source>
</evidence>
<dbReference type="Pfam" id="PF20501">
    <property type="entry name" value="MbhE"/>
    <property type="match status" value="1"/>
</dbReference>
<feature type="transmembrane region" description="Helical" evidence="10">
    <location>
        <begin position="853"/>
        <end position="872"/>
    </location>
</feature>
<dbReference type="Pfam" id="PF13244">
    <property type="entry name" value="MbhD"/>
    <property type="match status" value="1"/>
</dbReference>
<feature type="transmembrane region" description="Helical" evidence="10">
    <location>
        <begin position="662"/>
        <end position="683"/>
    </location>
</feature>
<dbReference type="PRINTS" id="PR01434">
    <property type="entry name" value="NADHDHGNASE5"/>
</dbReference>
<dbReference type="EMBL" id="BJYZ01000031">
    <property type="protein sequence ID" value="GEO41784.1"/>
    <property type="molecule type" value="Genomic_DNA"/>
</dbReference>
<dbReference type="InterPro" id="IPR046806">
    <property type="entry name" value="MrpA_C/MbhE"/>
</dbReference>
<dbReference type="InterPro" id="IPR001516">
    <property type="entry name" value="Proton_antipo_N"/>
</dbReference>
<feature type="transmembrane region" description="Helical" evidence="10">
    <location>
        <begin position="326"/>
        <end position="350"/>
    </location>
</feature>
<feature type="transmembrane region" description="Helical" evidence="10">
    <location>
        <begin position="636"/>
        <end position="656"/>
    </location>
</feature>
<keyword evidence="5 9" id="KW-0812">Transmembrane</keyword>
<dbReference type="PANTHER" id="PTHR43373">
    <property type="entry name" value="NA(+)/H(+) ANTIPORTER SUBUNIT"/>
    <property type="match status" value="1"/>
</dbReference>
<feature type="transmembrane region" description="Helical" evidence="10">
    <location>
        <begin position="409"/>
        <end position="432"/>
    </location>
</feature>
<feature type="transmembrane region" description="Helical" evidence="10">
    <location>
        <begin position="371"/>
        <end position="389"/>
    </location>
</feature>
<dbReference type="GO" id="GO:0005886">
    <property type="term" value="C:plasma membrane"/>
    <property type="evidence" value="ECO:0007669"/>
    <property type="project" value="UniProtKB-SubCell"/>
</dbReference>
<gene>
    <name evidence="16" type="ORF">SAE02_59320</name>
</gene>
<feature type="transmembrane region" description="Helical" evidence="10">
    <location>
        <begin position="113"/>
        <end position="131"/>
    </location>
</feature>
<accession>A0A512DZ72</accession>
<keyword evidence="2" id="KW-0813">Transport</keyword>
<dbReference type="GO" id="GO:0015297">
    <property type="term" value="F:antiporter activity"/>
    <property type="evidence" value="ECO:0007669"/>
    <property type="project" value="UniProtKB-KW"/>
</dbReference>
<feature type="transmembrane region" description="Helical" evidence="10">
    <location>
        <begin position="31"/>
        <end position="51"/>
    </location>
</feature>
<feature type="transmembrane region" description="Helical" evidence="10">
    <location>
        <begin position="924"/>
        <end position="951"/>
    </location>
</feature>
<dbReference type="Pfam" id="PF00361">
    <property type="entry name" value="Proton_antipo_M"/>
    <property type="match status" value="1"/>
</dbReference>
<evidence type="ECO:0000256" key="8">
    <source>
        <dbReference type="ARBA" id="ARBA00023136"/>
    </source>
</evidence>